<reference evidence="1" key="1">
    <citation type="journal article" date="2014" name="Front. Microbiol.">
        <title>High frequency of phylogenetically diverse reductive dehalogenase-homologous genes in deep subseafloor sedimentary metagenomes.</title>
        <authorList>
            <person name="Kawai M."/>
            <person name="Futagami T."/>
            <person name="Toyoda A."/>
            <person name="Takaki Y."/>
            <person name="Nishi S."/>
            <person name="Hori S."/>
            <person name="Arai W."/>
            <person name="Tsubouchi T."/>
            <person name="Morono Y."/>
            <person name="Uchiyama I."/>
            <person name="Ito T."/>
            <person name="Fujiyama A."/>
            <person name="Inagaki F."/>
            <person name="Takami H."/>
        </authorList>
    </citation>
    <scope>NUCLEOTIDE SEQUENCE</scope>
    <source>
        <strain evidence="1">Expedition CK06-06</strain>
    </source>
</reference>
<dbReference type="EMBL" id="BARW01009489">
    <property type="protein sequence ID" value="GAI81103.1"/>
    <property type="molecule type" value="Genomic_DNA"/>
</dbReference>
<protein>
    <submittedName>
        <fullName evidence="1">Uncharacterized protein</fullName>
    </submittedName>
</protein>
<evidence type="ECO:0000313" key="1">
    <source>
        <dbReference type="EMBL" id="GAI81103.1"/>
    </source>
</evidence>
<feature type="non-terminal residue" evidence="1">
    <location>
        <position position="1"/>
    </location>
</feature>
<sequence length="76" mass="8592">HIINPLKENFAERVLDITGGLGAKLYLEATGLPDKVWADIEQSIWEGKMINSTVVIVALAIVLQLYQHLRYRKGLF</sequence>
<name>X1RKF3_9ZZZZ</name>
<organism evidence="1">
    <name type="scientific">marine sediment metagenome</name>
    <dbReference type="NCBI Taxonomy" id="412755"/>
    <lineage>
        <taxon>unclassified sequences</taxon>
        <taxon>metagenomes</taxon>
        <taxon>ecological metagenomes</taxon>
    </lineage>
</organism>
<dbReference type="AlphaFoldDB" id="X1RKF3"/>
<proteinExistence type="predicted"/>
<gene>
    <name evidence="1" type="ORF">S12H4_19069</name>
</gene>
<dbReference type="Gene3D" id="3.40.50.720">
    <property type="entry name" value="NAD(P)-binding Rossmann-like Domain"/>
    <property type="match status" value="1"/>
</dbReference>
<comment type="caution">
    <text evidence="1">The sequence shown here is derived from an EMBL/GenBank/DDBJ whole genome shotgun (WGS) entry which is preliminary data.</text>
</comment>
<accession>X1RKF3</accession>